<keyword evidence="1" id="KW-0472">Membrane</keyword>
<protein>
    <submittedName>
        <fullName evidence="2">Uncharacterized protein</fullName>
    </submittedName>
</protein>
<gene>
    <name evidence="2" type="ORF">MaMVDC_57</name>
</gene>
<dbReference type="GeneID" id="26643235"/>
<name>A0A075BS51_9CAUD</name>
<accession>A0A075BS51</accession>
<evidence type="ECO:0000313" key="3">
    <source>
        <dbReference type="Proteomes" id="UP000028567"/>
    </source>
</evidence>
<dbReference type="EMBL" id="KF356199">
    <property type="protein sequence ID" value="AGR48622.1"/>
    <property type="molecule type" value="Genomic_DNA"/>
</dbReference>
<proteinExistence type="predicted"/>
<evidence type="ECO:0000256" key="1">
    <source>
        <dbReference type="SAM" id="Phobius"/>
    </source>
</evidence>
<dbReference type="RefSeq" id="YP_009217741.1">
    <property type="nucleotide sequence ID" value="NC_029002.1"/>
</dbReference>
<evidence type="ECO:0000313" key="2">
    <source>
        <dbReference type="EMBL" id="AGR48622.1"/>
    </source>
</evidence>
<dbReference type="Proteomes" id="UP000028567">
    <property type="component" value="Segment"/>
</dbReference>
<organism evidence="2 3">
    <name type="scientific">Microcystis phage MaMV-DC</name>
    <dbReference type="NCBI Taxonomy" id="1357715"/>
    <lineage>
        <taxon>Viruses</taxon>
        <taxon>Duplodnaviria</taxon>
        <taxon>Heunggongvirae</taxon>
        <taxon>Uroviricota</taxon>
        <taxon>Caudoviricetes</taxon>
        <taxon>Fukuivirus</taxon>
        <taxon>Fukuivirus MVDC</taxon>
    </lineage>
</organism>
<dbReference type="KEGG" id="vg:26643235"/>
<reference evidence="2 3" key="1">
    <citation type="submission" date="2013-07" db="EMBL/GenBank/DDBJ databases">
        <title>Sequencing and analysis of the complete genome of Microcystis aeruginosa phage MaMV-DC.</title>
        <authorList>
            <person name="Ou T."/>
            <person name="Li S.H."/>
            <person name="Zhang Q.Y."/>
        </authorList>
    </citation>
    <scope>NUCLEOTIDE SEQUENCE [LARGE SCALE GENOMIC DNA]</scope>
</reference>
<sequence>MPWESYMKPIELDARYVAYLSLFIFMVAVLVITHSLTVLMLVLFLARGLYLSSNKQSAARIVVSRSGITSRVDNSIYWEVGNA</sequence>
<keyword evidence="1" id="KW-0812">Transmembrane</keyword>
<keyword evidence="1" id="KW-1133">Transmembrane helix</keyword>
<feature type="transmembrane region" description="Helical" evidence="1">
    <location>
        <begin position="20"/>
        <end position="46"/>
    </location>
</feature>
<keyword evidence="3" id="KW-1185">Reference proteome</keyword>